<proteinExistence type="predicted"/>
<dbReference type="AlphaFoldDB" id="A0AAV9HXG9"/>
<reference evidence="3" key="1">
    <citation type="journal article" date="2023" name="Mol. Phylogenet. Evol.">
        <title>Genome-scale phylogeny and comparative genomics of the fungal order Sordariales.</title>
        <authorList>
            <person name="Hensen N."/>
            <person name="Bonometti L."/>
            <person name="Westerberg I."/>
            <person name="Brannstrom I.O."/>
            <person name="Guillou S."/>
            <person name="Cros-Aarteil S."/>
            <person name="Calhoun S."/>
            <person name="Haridas S."/>
            <person name="Kuo A."/>
            <person name="Mondo S."/>
            <person name="Pangilinan J."/>
            <person name="Riley R."/>
            <person name="LaButti K."/>
            <person name="Andreopoulos B."/>
            <person name="Lipzen A."/>
            <person name="Chen C."/>
            <person name="Yan M."/>
            <person name="Daum C."/>
            <person name="Ng V."/>
            <person name="Clum A."/>
            <person name="Steindorff A."/>
            <person name="Ohm R.A."/>
            <person name="Martin F."/>
            <person name="Silar P."/>
            <person name="Natvig D.O."/>
            <person name="Lalanne C."/>
            <person name="Gautier V."/>
            <person name="Ament-Velasquez S.L."/>
            <person name="Kruys A."/>
            <person name="Hutchinson M.I."/>
            <person name="Powell A.J."/>
            <person name="Barry K."/>
            <person name="Miller A.N."/>
            <person name="Grigoriev I.V."/>
            <person name="Debuchy R."/>
            <person name="Gladieux P."/>
            <person name="Hiltunen Thoren M."/>
            <person name="Johannesson H."/>
        </authorList>
    </citation>
    <scope>NUCLEOTIDE SEQUENCE</scope>
    <source>
        <strain evidence="3">PSN324</strain>
    </source>
</reference>
<feature type="domain" description="Bacteriophage T5 Orf172 DNA-binding" evidence="2">
    <location>
        <begin position="449"/>
        <end position="568"/>
    </location>
</feature>
<sequence>MSSLLSPCQDGSGFNFRSLDRLRSFLKIRSPYRACLANAPYSKKNPPHCGRAVNPKKAAAVDGLLSQLLVAVIPSDRAGSLLETLSTHVVCGKMPGRCHQQNAAEVSGRWQEKLWAEYLCAQGLESALWDLPARRLAKETWELDLQEARRRVYGYDEEADDEAGEEADDEISDEECEWVGDEDVCSDDGNGFDDDDSFSGEQVGTPDTTIFIFGETQSQQFSFTPPESLCIGDEIPKNLTSPLAAEESLDGTPSRVEPAAATSDGPTPLDMGFATTDDDGDENPTASVVEELGGSEEAGELWEAQHRNSDKGENDEVEDILEIADQHTQGSLEGALDEAVSPAMEASDDQESFKFHPQTDSEDRLNQNNADNVAEGLIPLSPDTPGDVDVPQGLPLHDISAQFGSAPAPAPPVRGGFRPYHHQLTPREHLRRLMKNITETISPGELRSGFIYGFARPSMPGYLKIGLAKDSAGTPDPVGKRLAWWQERCGQPVEEVFRARIACAAGPRIERLVHLTLRQHRRVQDPPCRVCEKRKRDKAREGKKASGGMHNEWFELETPTAMRAVELWTLFAETSPYDRFGRLVDFWTEGVDAQRTRIKAGDTIEDWFATMRRLLDERNKGESGSSIPEPLPGVSLQGSCFYSSLLERWRGGQFLVSDTLKHAGILTHLAGITRMVTCSLARLASLADTPWIGGMLGILGIPYVHYPWFSRPVAPLDRKPVWLAGL</sequence>
<dbReference type="Proteomes" id="UP001321749">
    <property type="component" value="Unassembled WGS sequence"/>
</dbReference>
<dbReference type="Pfam" id="PF10544">
    <property type="entry name" value="T5orf172"/>
    <property type="match status" value="1"/>
</dbReference>
<evidence type="ECO:0000313" key="3">
    <source>
        <dbReference type="EMBL" id="KAK4464610.1"/>
    </source>
</evidence>
<dbReference type="EMBL" id="MU864946">
    <property type="protein sequence ID" value="KAK4464610.1"/>
    <property type="molecule type" value="Genomic_DNA"/>
</dbReference>
<feature type="region of interest" description="Disordered" evidence="1">
    <location>
        <begin position="245"/>
        <end position="285"/>
    </location>
</feature>
<dbReference type="PANTHER" id="PTHR28094:SF1">
    <property type="entry name" value="MEIOTICALLY UP-REGULATED GENE 113 PROTEIN"/>
    <property type="match status" value="1"/>
</dbReference>
<accession>A0AAV9HXG9</accession>
<name>A0AAV9HXG9_9PEZI</name>
<evidence type="ECO:0000313" key="4">
    <source>
        <dbReference type="Proteomes" id="UP001321749"/>
    </source>
</evidence>
<comment type="caution">
    <text evidence="3">The sequence shown here is derived from an EMBL/GenBank/DDBJ whole genome shotgun (WGS) entry which is preliminary data.</text>
</comment>
<reference evidence="3" key="2">
    <citation type="submission" date="2023-06" db="EMBL/GenBank/DDBJ databases">
        <authorList>
            <consortium name="Lawrence Berkeley National Laboratory"/>
            <person name="Mondo S.J."/>
            <person name="Hensen N."/>
            <person name="Bonometti L."/>
            <person name="Westerberg I."/>
            <person name="Brannstrom I.O."/>
            <person name="Guillou S."/>
            <person name="Cros-Aarteil S."/>
            <person name="Calhoun S."/>
            <person name="Haridas S."/>
            <person name="Kuo A."/>
            <person name="Pangilinan J."/>
            <person name="Riley R."/>
            <person name="Labutti K."/>
            <person name="Andreopoulos B."/>
            <person name="Lipzen A."/>
            <person name="Chen C."/>
            <person name="Yanf M."/>
            <person name="Daum C."/>
            <person name="Ng V."/>
            <person name="Clum A."/>
            <person name="Steindorff A."/>
            <person name="Ohm R."/>
            <person name="Martin F."/>
            <person name="Silar P."/>
            <person name="Natvig D."/>
            <person name="Lalanne C."/>
            <person name="Gautier V."/>
            <person name="Ament-Velasquez S.L."/>
            <person name="Kruys A."/>
            <person name="Hutchinson M.I."/>
            <person name="Powell A.J."/>
            <person name="Barry K."/>
            <person name="Miller A.N."/>
            <person name="Grigoriev I.V."/>
            <person name="Debuchy R."/>
            <person name="Gladieux P."/>
            <person name="Thoren M.H."/>
            <person name="Johannesson H."/>
        </authorList>
    </citation>
    <scope>NUCLEOTIDE SEQUENCE</scope>
    <source>
        <strain evidence="3">PSN324</strain>
    </source>
</reference>
<evidence type="ECO:0000259" key="2">
    <source>
        <dbReference type="Pfam" id="PF10544"/>
    </source>
</evidence>
<dbReference type="PANTHER" id="PTHR28094">
    <property type="entry name" value="MEIOTICALLY UP-REGULATED GENE 113 PROTEIN"/>
    <property type="match status" value="1"/>
</dbReference>
<dbReference type="InterPro" id="IPR018306">
    <property type="entry name" value="Phage_T5_Orf172_DNA-bd"/>
</dbReference>
<evidence type="ECO:0000256" key="1">
    <source>
        <dbReference type="SAM" id="MobiDB-lite"/>
    </source>
</evidence>
<protein>
    <recommendedName>
        <fullName evidence="2">Bacteriophage T5 Orf172 DNA-binding domain-containing protein</fullName>
    </recommendedName>
</protein>
<dbReference type="InterPro" id="IPR053006">
    <property type="entry name" value="Meiosis_regulatory"/>
</dbReference>
<organism evidence="3 4">
    <name type="scientific">Cladorrhinum samala</name>
    <dbReference type="NCBI Taxonomy" id="585594"/>
    <lineage>
        <taxon>Eukaryota</taxon>
        <taxon>Fungi</taxon>
        <taxon>Dikarya</taxon>
        <taxon>Ascomycota</taxon>
        <taxon>Pezizomycotina</taxon>
        <taxon>Sordariomycetes</taxon>
        <taxon>Sordariomycetidae</taxon>
        <taxon>Sordariales</taxon>
        <taxon>Podosporaceae</taxon>
        <taxon>Cladorrhinum</taxon>
    </lineage>
</organism>
<feature type="region of interest" description="Disordered" evidence="1">
    <location>
        <begin position="181"/>
        <end position="204"/>
    </location>
</feature>
<feature type="compositionally biased region" description="Acidic residues" evidence="1">
    <location>
        <begin position="181"/>
        <end position="198"/>
    </location>
</feature>
<gene>
    <name evidence="3" type="ORF">QBC42DRAFT_262911</name>
</gene>
<keyword evidence="4" id="KW-1185">Reference proteome</keyword>